<dbReference type="EMBL" id="JBHLVF010000017">
    <property type="protein sequence ID" value="MFC0392357.1"/>
    <property type="molecule type" value="Genomic_DNA"/>
</dbReference>
<evidence type="ECO:0000313" key="2">
    <source>
        <dbReference type="Proteomes" id="UP001589818"/>
    </source>
</evidence>
<organism evidence="1 2">
    <name type="scientific">Paenibacillus mendelii</name>
    <dbReference type="NCBI Taxonomy" id="206163"/>
    <lineage>
        <taxon>Bacteria</taxon>
        <taxon>Bacillati</taxon>
        <taxon>Bacillota</taxon>
        <taxon>Bacilli</taxon>
        <taxon>Bacillales</taxon>
        <taxon>Paenibacillaceae</taxon>
        <taxon>Paenibacillus</taxon>
    </lineage>
</organism>
<dbReference type="Proteomes" id="UP001589818">
    <property type="component" value="Unassembled WGS sequence"/>
</dbReference>
<proteinExistence type="predicted"/>
<keyword evidence="2" id="KW-1185">Reference proteome</keyword>
<dbReference type="RefSeq" id="WP_204819456.1">
    <property type="nucleotide sequence ID" value="NZ_JANHOF010000003.1"/>
</dbReference>
<sequence>MSLFMKEWEVRIELIRSIARSQQAMARILDSVADITEHSPVMAKSIRENMRSLTAMQQSMAETVGCVRLRRPQQGIPAKPWLRTGAFPPNEAAVPVRSERPAINGRKRK</sequence>
<comment type="caution">
    <text evidence="1">The sequence shown here is derived from an EMBL/GenBank/DDBJ whole genome shotgun (WGS) entry which is preliminary data.</text>
</comment>
<accession>A0ABV6J997</accession>
<protein>
    <submittedName>
        <fullName evidence="1">Uncharacterized protein</fullName>
    </submittedName>
</protein>
<gene>
    <name evidence="1" type="ORF">ACFFJ8_13370</name>
</gene>
<reference evidence="1 2" key="1">
    <citation type="submission" date="2024-09" db="EMBL/GenBank/DDBJ databases">
        <authorList>
            <person name="Sun Q."/>
            <person name="Mori K."/>
        </authorList>
    </citation>
    <scope>NUCLEOTIDE SEQUENCE [LARGE SCALE GENOMIC DNA]</scope>
    <source>
        <strain evidence="1 2">CCM 4839</strain>
    </source>
</reference>
<evidence type="ECO:0000313" key="1">
    <source>
        <dbReference type="EMBL" id="MFC0392357.1"/>
    </source>
</evidence>
<name>A0ABV6J997_9BACL</name>